<keyword evidence="1" id="KW-0472">Membrane</keyword>
<accession>A0A5B7K8U4</accession>
<evidence type="ECO:0000313" key="2">
    <source>
        <dbReference type="EMBL" id="MPD05411.1"/>
    </source>
</evidence>
<keyword evidence="3" id="KW-1185">Reference proteome</keyword>
<evidence type="ECO:0000313" key="3">
    <source>
        <dbReference type="Proteomes" id="UP000324222"/>
    </source>
</evidence>
<organism evidence="2 3">
    <name type="scientific">Portunus trituberculatus</name>
    <name type="common">Swimming crab</name>
    <name type="synonym">Neptunus trituberculatus</name>
    <dbReference type="NCBI Taxonomy" id="210409"/>
    <lineage>
        <taxon>Eukaryota</taxon>
        <taxon>Metazoa</taxon>
        <taxon>Ecdysozoa</taxon>
        <taxon>Arthropoda</taxon>
        <taxon>Crustacea</taxon>
        <taxon>Multicrustacea</taxon>
        <taxon>Malacostraca</taxon>
        <taxon>Eumalacostraca</taxon>
        <taxon>Eucarida</taxon>
        <taxon>Decapoda</taxon>
        <taxon>Pleocyemata</taxon>
        <taxon>Brachyura</taxon>
        <taxon>Eubrachyura</taxon>
        <taxon>Portunoidea</taxon>
        <taxon>Portunidae</taxon>
        <taxon>Portuninae</taxon>
        <taxon>Portunus</taxon>
    </lineage>
</organism>
<comment type="caution">
    <text evidence="2">The sequence shown here is derived from an EMBL/GenBank/DDBJ whole genome shotgun (WGS) entry which is preliminary data.</text>
</comment>
<dbReference type="AlphaFoldDB" id="A0A5B7K8U4"/>
<evidence type="ECO:0000256" key="1">
    <source>
        <dbReference type="SAM" id="Phobius"/>
    </source>
</evidence>
<protein>
    <submittedName>
        <fullName evidence="2">Uncharacterized protein</fullName>
    </submittedName>
</protein>
<proteinExistence type="predicted"/>
<dbReference type="Proteomes" id="UP000324222">
    <property type="component" value="Unassembled WGS sequence"/>
</dbReference>
<sequence>MNRVTIMINIMTTIMMITIITITTTTIAAITREEGCAPSRWVAAQPLQL</sequence>
<keyword evidence="1" id="KW-1133">Transmembrane helix</keyword>
<dbReference type="EMBL" id="VSRR010145860">
    <property type="protein sequence ID" value="MPD05411.1"/>
    <property type="molecule type" value="Genomic_DNA"/>
</dbReference>
<keyword evidence="1" id="KW-0812">Transmembrane</keyword>
<feature type="transmembrane region" description="Helical" evidence="1">
    <location>
        <begin position="6"/>
        <end position="30"/>
    </location>
</feature>
<reference evidence="2 3" key="1">
    <citation type="submission" date="2019-05" db="EMBL/GenBank/DDBJ databases">
        <title>Another draft genome of Portunus trituberculatus and its Hox gene families provides insights of decapod evolution.</title>
        <authorList>
            <person name="Jeong J.-H."/>
            <person name="Song I."/>
            <person name="Kim S."/>
            <person name="Choi T."/>
            <person name="Kim D."/>
            <person name="Ryu S."/>
            <person name="Kim W."/>
        </authorList>
    </citation>
    <scope>NUCLEOTIDE SEQUENCE [LARGE SCALE GENOMIC DNA]</scope>
    <source>
        <tissue evidence="2">Muscle</tissue>
    </source>
</reference>
<name>A0A5B7K8U4_PORTR</name>
<gene>
    <name evidence="2" type="ORF">E2C01_101151</name>
</gene>